<dbReference type="InterPro" id="IPR046342">
    <property type="entry name" value="CBS_dom_sf"/>
</dbReference>
<keyword evidence="4 9" id="KW-0812">Transmembrane</keyword>
<dbReference type="SUPFAM" id="SSF54631">
    <property type="entry name" value="CBS-domain pair"/>
    <property type="match status" value="1"/>
</dbReference>
<dbReference type="InterPro" id="IPR000644">
    <property type="entry name" value="CBS_dom"/>
</dbReference>
<feature type="transmembrane region" description="Helical" evidence="9">
    <location>
        <begin position="315"/>
        <end position="336"/>
    </location>
</feature>
<dbReference type="InterPro" id="IPR038076">
    <property type="entry name" value="MgtE_N_sf"/>
</dbReference>
<dbReference type="Gene3D" id="1.25.60.10">
    <property type="entry name" value="MgtE N-terminal domain-like"/>
    <property type="match status" value="1"/>
</dbReference>
<dbReference type="InterPro" id="IPR036739">
    <property type="entry name" value="SLC41_membr_dom_sf"/>
</dbReference>
<evidence type="ECO:0000313" key="12">
    <source>
        <dbReference type="Proteomes" id="UP001247805"/>
    </source>
</evidence>
<dbReference type="InterPro" id="IPR006668">
    <property type="entry name" value="Mg_transptr_MgtE_intracell_dom"/>
</dbReference>
<dbReference type="Gene3D" id="1.10.357.20">
    <property type="entry name" value="SLC41 divalent cation transporters, integral membrane domain"/>
    <property type="match status" value="1"/>
</dbReference>
<dbReference type="PANTHER" id="PTHR41394">
    <property type="entry name" value="MAGNESIUM TRANSPORTER MGTE"/>
    <property type="match status" value="1"/>
</dbReference>
<dbReference type="Pfam" id="PF01769">
    <property type="entry name" value="MgtE"/>
    <property type="match status" value="1"/>
</dbReference>
<evidence type="ECO:0000256" key="3">
    <source>
        <dbReference type="ARBA" id="ARBA00022448"/>
    </source>
</evidence>
<comment type="caution">
    <text evidence="11">The sequence shown here is derived from an EMBL/GenBank/DDBJ whole genome shotgun (WGS) entry which is preliminary data.</text>
</comment>
<proteinExistence type="inferred from homology"/>
<dbReference type="Pfam" id="PF03448">
    <property type="entry name" value="MgtE_N"/>
    <property type="match status" value="1"/>
</dbReference>
<evidence type="ECO:0000313" key="11">
    <source>
        <dbReference type="EMBL" id="MDU0353791.1"/>
    </source>
</evidence>
<gene>
    <name evidence="11" type="ORF">RS130_07490</name>
</gene>
<evidence type="ECO:0000256" key="4">
    <source>
        <dbReference type="ARBA" id="ARBA00022692"/>
    </source>
</evidence>
<accession>A0ABU3SUU8</accession>
<keyword evidence="5" id="KW-0460">Magnesium</keyword>
<evidence type="ECO:0000256" key="7">
    <source>
        <dbReference type="ARBA" id="ARBA00023136"/>
    </source>
</evidence>
<reference evidence="11 12" key="1">
    <citation type="submission" date="2023-10" db="EMBL/GenBank/DDBJ databases">
        <title>Glaciecola aquimarina strain GGW-M5 nov., isolated from a coastal seawater.</title>
        <authorList>
            <person name="Bayburt H."/>
            <person name="Kim J.M."/>
            <person name="Choi B.J."/>
            <person name="Jeon C.O."/>
        </authorList>
    </citation>
    <scope>NUCLEOTIDE SEQUENCE [LARGE SCALE GENOMIC DNA]</scope>
    <source>
        <strain evidence="11 12">KCTC 32108</strain>
    </source>
</reference>
<keyword evidence="7 9" id="KW-0472">Membrane</keyword>
<name>A0ABU3SUU8_9ALTE</name>
<dbReference type="EMBL" id="JAWDIO010000002">
    <property type="protein sequence ID" value="MDU0353791.1"/>
    <property type="molecule type" value="Genomic_DNA"/>
</dbReference>
<dbReference type="PROSITE" id="PS51371">
    <property type="entry name" value="CBS"/>
    <property type="match status" value="1"/>
</dbReference>
<evidence type="ECO:0000256" key="5">
    <source>
        <dbReference type="ARBA" id="ARBA00022842"/>
    </source>
</evidence>
<evidence type="ECO:0000256" key="1">
    <source>
        <dbReference type="ARBA" id="ARBA00004141"/>
    </source>
</evidence>
<dbReference type="RefSeq" id="WP_316025441.1">
    <property type="nucleotide sequence ID" value="NZ_JAWDIO010000002.1"/>
</dbReference>
<evidence type="ECO:0000259" key="10">
    <source>
        <dbReference type="PROSITE" id="PS51371"/>
    </source>
</evidence>
<dbReference type="InterPro" id="IPR006667">
    <property type="entry name" value="SLC41_membr_dom"/>
</dbReference>
<evidence type="ECO:0000256" key="9">
    <source>
        <dbReference type="SAM" id="Phobius"/>
    </source>
</evidence>
<keyword evidence="3" id="KW-0813">Transport</keyword>
<feature type="transmembrane region" description="Helical" evidence="9">
    <location>
        <begin position="283"/>
        <end position="303"/>
    </location>
</feature>
<keyword evidence="12" id="KW-1185">Reference proteome</keyword>
<dbReference type="SMART" id="SM00924">
    <property type="entry name" value="MgtE_N"/>
    <property type="match status" value="1"/>
</dbReference>
<keyword evidence="8" id="KW-0129">CBS domain</keyword>
<evidence type="ECO:0000256" key="8">
    <source>
        <dbReference type="PROSITE-ProRule" id="PRU00703"/>
    </source>
</evidence>
<dbReference type="SUPFAM" id="SSF161093">
    <property type="entry name" value="MgtE membrane domain-like"/>
    <property type="match status" value="1"/>
</dbReference>
<protein>
    <submittedName>
        <fullName evidence="11">Magnesium transporter</fullName>
    </submittedName>
</protein>
<comment type="similarity">
    <text evidence="2">Belongs to the SLC41A transporter family.</text>
</comment>
<sequence length="446" mass="48776">MVTNEQRESAFIWLLDRLQEGQIAVPIIAREFSSEDWAFIFEGLPKQLRLELWQTLSEDKKSPILAAMRDDSREQLVSLLSAENIEDVARSSSAEHLVEILDVLPNKIAKSLIQKLTPEDTGLVEEALNYNDEQLGRYVNHEVSTVSKGILTKDLLQEIKVEKLPPYTDSVLVIDESGHYLGQIDINLLFDCDDGQDVMQVAEFSDHVLAADLDLFEASEAVKSSGRSMLPVINNQGKLLGRFSIKDAIDVYQEYYESQMSHMGRVSDEDLFAPVFTSSRRRAVWLGINLVTAFAASIVIGLFDKVLAEVVTLAVLMPIVASMGGITGSQTLTLTIRGLATGQLAKSNLQALGNKEVLVAFFNGLLWAAVISFITSIWFENNALSAIIAFAVVLNMVIAAIAGIAIPVLLDKMGIDPALAGSVILTTVTDVVGFFVFLGSASLLLL</sequence>
<dbReference type="SUPFAM" id="SSF158791">
    <property type="entry name" value="MgtE N-terminal domain-like"/>
    <property type="match status" value="1"/>
</dbReference>
<keyword evidence="6 9" id="KW-1133">Transmembrane helix</keyword>
<feature type="transmembrane region" description="Helical" evidence="9">
    <location>
        <begin position="357"/>
        <end position="379"/>
    </location>
</feature>
<feature type="transmembrane region" description="Helical" evidence="9">
    <location>
        <begin position="385"/>
        <end position="410"/>
    </location>
</feature>
<dbReference type="PANTHER" id="PTHR41394:SF5">
    <property type="entry name" value="SLC41A_MGTE INTEGRAL MEMBRANE DOMAIN-CONTAINING PROTEIN"/>
    <property type="match status" value="1"/>
</dbReference>
<organism evidence="11 12">
    <name type="scientific">Paraglaciecola aquimarina</name>
    <dbReference type="NCBI Taxonomy" id="1235557"/>
    <lineage>
        <taxon>Bacteria</taxon>
        <taxon>Pseudomonadati</taxon>
        <taxon>Pseudomonadota</taxon>
        <taxon>Gammaproteobacteria</taxon>
        <taxon>Alteromonadales</taxon>
        <taxon>Alteromonadaceae</taxon>
        <taxon>Paraglaciecola</taxon>
    </lineage>
</organism>
<comment type="subcellular location">
    <subcellularLocation>
        <location evidence="1">Membrane</location>
        <topology evidence="1">Multi-pass membrane protein</topology>
    </subcellularLocation>
</comment>
<feature type="domain" description="CBS" evidence="10">
    <location>
        <begin position="199"/>
        <end position="260"/>
    </location>
</feature>
<dbReference type="Pfam" id="PF00571">
    <property type="entry name" value="CBS"/>
    <property type="match status" value="1"/>
</dbReference>
<dbReference type="Proteomes" id="UP001247805">
    <property type="component" value="Unassembled WGS sequence"/>
</dbReference>
<evidence type="ECO:0000256" key="2">
    <source>
        <dbReference type="ARBA" id="ARBA00009749"/>
    </source>
</evidence>
<dbReference type="Gene3D" id="3.10.580.10">
    <property type="entry name" value="CBS-domain"/>
    <property type="match status" value="1"/>
</dbReference>
<feature type="transmembrane region" description="Helical" evidence="9">
    <location>
        <begin position="422"/>
        <end position="445"/>
    </location>
</feature>
<evidence type="ECO:0000256" key="6">
    <source>
        <dbReference type="ARBA" id="ARBA00022989"/>
    </source>
</evidence>